<evidence type="ECO:0000256" key="1">
    <source>
        <dbReference type="SAM" id="Coils"/>
    </source>
</evidence>
<dbReference type="Proteomes" id="UP001253193">
    <property type="component" value="Unassembled WGS sequence"/>
</dbReference>
<dbReference type="EMBL" id="JAUHGG010000003">
    <property type="protein sequence ID" value="MDS1821013.1"/>
    <property type="molecule type" value="Genomic_DNA"/>
</dbReference>
<feature type="coiled-coil region" evidence="1">
    <location>
        <begin position="120"/>
        <end position="147"/>
    </location>
</feature>
<protein>
    <submittedName>
        <fullName evidence="2">Uncharacterized protein</fullName>
    </submittedName>
</protein>
<dbReference type="RefSeq" id="WP_311019809.1">
    <property type="nucleotide sequence ID" value="NZ_JAUHGG010000003.1"/>
</dbReference>
<reference evidence="2" key="1">
    <citation type="submission" date="2023-06" db="EMBL/GenBank/DDBJ databases">
        <title>Genomic Diversity of Vibrio spp. and Metagenomic Analysis of Pathogens in Florida Gulf Coastal Waters Following Hurricane Ian.</title>
        <authorList>
            <person name="Brumfield K.D."/>
        </authorList>
    </citation>
    <scope>NUCLEOTIDE SEQUENCE</scope>
    <source>
        <strain evidence="2">WBS2B-138</strain>
    </source>
</reference>
<accession>A0AAW8PXV0</accession>
<proteinExistence type="predicted"/>
<organism evidence="2 3">
    <name type="scientific">Vibrio parahaemolyticus</name>
    <dbReference type="NCBI Taxonomy" id="670"/>
    <lineage>
        <taxon>Bacteria</taxon>
        <taxon>Pseudomonadati</taxon>
        <taxon>Pseudomonadota</taxon>
        <taxon>Gammaproteobacteria</taxon>
        <taxon>Vibrionales</taxon>
        <taxon>Vibrionaceae</taxon>
        <taxon>Vibrio</taxon>
    </lineage>
</organism>
<sequence length="242" mass="26688">MATQIKTPLTNEIVGKILAANGFSGNFSCTSKEFSEYGSVSLKVDVMEAGSSPFKSTVGKFSINANKHKNFEPSISGSLNQAHFDVSSLEKFSSKLARFNQLVADLDSAEVKNAFKADAIAAVEKLNQKQNNKIAQLSQSHRQLTAEEAKELVGVTIANRTLELRGDVNRETRSGAELKFTALLMAEDGAIKSLNICSEHEKRWKLSVDYSMISRNDLIKKLTGSWVEKEISFKESEATFRN</sequence>
<comment type="caution">
    <text evidence="2">The sequence shown here is derived from an EMBL/GenBank/DDBJ whole genome shotgun (WGS) entry which is preliminary data.</text>
</comment>
<gene>
    <name evidence="2" type="ORF">QX249_10115</name>
</gene>
<name>A0AAW8PXV0_VIBPH</name>
<evidence type="ECO:0000313" key="3">
    <source>
        <dbReference type="Proteomes" id="UP001253193"/>
    </source>
</evidence>
<dbReference type="AlphaFoldDB" id="A0AAW8PXV0"/>
<evidence type="ECO:0000313" key="2">
    <source>
        <dbReference type="EMBL" id="MDS1821013.1"/>
    </source>
</evidence>
<keyword evidence="1" id="KW-0175">Coiled coil</keyword>